<keyword evidence="3" id="KW-1185">Reference proteome</keyword>
<sequence>MSKPILNVATIGDLAHGKTTLTAAITKVLAKSCGGIAIAYNQIDSSPEEESRGMSINASRVQYESSKRTYKHVDCPGNVSVVYTNNMKAGVAGADCAILVVSAIDGSTNRTREHVSLARQAGVPHIVVFLSKCDVVDDPEIRDLVEADIREMLSQANFDGDDVPVVTGSGLKALEGDSNDEKKILELVGHLDSVPQREYLLWLYIYFAWLILRARLCDRRV</sequence>
<dbReference type="Pfam" id="PF00009">
    <property type="entry name" value="GTP_EFTU"/>
    <property type="match status" value="1"/>
</dbReference>
<dbReference type="AlphaFoldDB" id="A0A067MMU0"/>
<dbReference type="HOGENOM" id="CLU_007265_4_0_1"/>
<accession>A0A067MMU0</accession>
<dbReference type="PROSITE" id="PS51722">
    <property type="entry name" value="G_TR_2"/>
    <property type="match status" value="1"/>
</dbReference>
<proteinExistence type="predicted"/>
<evidence type="ECO:0000313" key="3">
    <source>
        <dbReference type="Proteomes" id="UP000027195"/>
    </source>
</evidence>
<dbReference type="SUPFAM" id="SSF52540">
    <property type="entry name" value="P-loop containing nucleoside triphosphate hydrolases"/>
    <property type="match status" value="1"/>
</dbReference>
<feature type="domain" description="Tr-type G" evidence="1">
    <location>
        <begin position="3"/>
        <end position="200"/>
    </location>
</feature>
<name>A0A067MMU0_BOTB1</name>
<dbReference type="OrthoDB" id="2067at2759"/>
<gene>
    <name evidence="2" type="ORF">BOTBODRAFT_156800</name>
</gene>
<dbReference type="Gene3D" id="3.40.50.300">
    <property type="entry name" value="P-loop containing nucleotide triphosphate hydrolases"/>
    <property type="match status" value="1"/>
</dbReference>
<dbReference type="InParanoid" id="A0A067MMU0"/>
<dbReference type="InterPro" id="IPR000795">
    <property type="entry name" value="T_Tr_GTP-bd_dom"/>
</dbReference>
<organism evidence="2 3">
    <name type="scientific">Botryobasidium botryosum (strain FD-172 SS1)</name>
    <dbReference type="NCBI Taxonomy" id="930990"/>
    <lineage>
        <taxon>Eukaryota</taxon>
        <taxon>Fungi</taxon>
        <taxon>Dikarya</taxon>
        <taxon>Basidiomycota</taxon>
        <taxon>Agaricomycotina</taxon>
        <taxon>Agaricomycetes</taxon>
        <taxon>Cantharellales</taxon>
        <taxon>Botryobasidiaceae</taxon>
        <taxon>Botryobasidium</taxon>
    </lineage>
</organism>
<evidence type="ECO:0000313" key="2">
    <source>
        <dbReference type="EMBL" id="KDQ16829.1"/>
    </source>
</evidence>
<dbReference type="PRINTS" id="PR00315">
    <property type="entry name" value="ELONGATNFCT"/>
</dbReference>
<dbReference type="InterPro" id="IPR027417">
    <property type="entry name" value="P-loop_NTPase"/>
</dbReference>
<dbReference type="PANTHER" id="PTHR43721:SF22">
    <property type="entry name" value="ELONGATION FACTOR TU, MITOCHONDRIAL"/>
    <property type="match status" value="1"/>
</dbReference>
<dbReference type="Proteomes" id="UP000027195">
    <property type="component" value="Unassembled WGS sequence"/>
</dbReference>
<dbReference type="PANTHER" id="PTHR43721">
    <property type="entry name" value="ELONGATION FACTOR TU-RELATED"/>
    <property type="match status" value="1"/>
</dbReference>
<dbReference type="STRING" id="930990.A0A067MMU0"/>
<evidence type="ECO:0000259" key="1">
    <source>
        <dbReference type="PROSITE" id="PS51722"/>
    </source>
</evidence>
<reference evidence="3" key="1">
    <citation type="journal article" date="2014" name="Proc. Natl. Acad. Sci. U.S.A.">
        <title>Extensive sampling of basidiomycete genomes demonstrates inadequacy of the white-rot/brown-rot paradigm for wood decay fungi.</title>
        <authorList>
            <person name="Riley R."/>
            <person name="Salamov A.A."/>
            <person name="Brown D.W."/>
            <person name="Nagy L.G."/>
            <person name="Floudas D."/>
            <person name="Held B.W."/>
            <person name="Levasseur A."/>
            <person name="Lombard V."/>
            <person name="Morin E."/>
            <person name="Otillar R."/>
            <person name="Lindquist E.A."/>
            <person name="Sun H."/>
            <person name="LaButti K.M."/>
            <person name="Schmutz J."/>
            <person name="Jabbour D."/>
            <person name="Luo H."/>
            <person name="Baker S.E."/>
            <person name="Pisabarro A.G."/>
            <person name="Walton J.D."/>
            <person name="Blanchette R.A."/>
            <person name="Henrissat B."/>
            <person name="Martin F."/>
            <person name="Cullen D."/>
            <person name="Hibbett D.S."/>
            <person name="Grigoriev I.V."/>
        </authorList>
    </citation>
    <scope>NUCLEOTIDE SEQUENCE [LARGE SCALE GENOMIC DNA]</scope>
    <source>
        <strain evidence="3">FD-172 SS1</strain>
    </source>
</reference>
<dbReference type="GO" id="GO:0003746">
    <property type="term" value="F:translation elongation factor activity"/>
    <property type="evidence" value="ECO:0007669"/>
    <property type="project" value="TreeGrafter"/>
</dbReference>
<dbReference type="EMBL" id="KL198026">
    <property type="protein sequence ID" value="KDQ16829.1"/>
    <property type="molecule type" value="Genomic_DNA"/>
</dbReference>
<dbReference type="GO" id="GO:0003924">
    <property type="term" value="F:GTPase activity"/>
    <property type="evidence" value="ECO:0007669"/>
    <property type="project" value="InterPro"/>
</dbReference>
<protein>
    <recommendedName>
        <fullName evidence="1">Tr-type G domain-containing protein</fullName>
    </recommendedName>
</protein>
<dbReference type="InterPro" id="IPR050055">
    <property type="entry name" value="EF-Tu_GTPase"/>
</dbReference>
<dbReference type="GO" id="GO:0005525">
    <property type="term" value="F:GTP binding"/>
    <property type="evidence" value="ECO:0007669"/>
    <property type="project" value="InterPro"/>
</dbReference>